<dbReference type="Proteomes" id="UP000249898">
    <property type="component" value="Chromosome"/>
</dbReference>
<reference evidence="2 3" key="1">
    <citation type="submission" date="2016-06" db="EMBL/GenBank/DDBJ databases">
        <title>The sequenced genome of the ice-adhering bacterium Marinomonas primoryensis, from Antarctica.</title>
        <authorList>
            <person name="Graham L."/>
            <person name="Vance T.D.R."/>
            <person name="Davies P.L."/>
        </authorList>
    </citation>
    <scope>NUCLEOTIDE SEQUENCE [LARGE SCALE GENOMIC DNA]</scope>
    <source>
        <strain evidence="2 3">AceL</strain>
    </source>
</reference>
<name>A0A2Z4PNX4_9GAMM</name>
<feature type="domain" description="RiboL-PSP-HEPN" evidence="1">
    <location>
        <begin position="13"/>
        <end position="159"/>
    </location>
</feature>
<dbReference type="OrthoDB" id="6121351at2"/>
<organism evidence="2 3">
    <name type="scientific">Marinomonas primoryensis</name>
    <dbReference type="NCBI Taxonomy" id="178399"/>
    <lineage>
        <taxon>Bacteria</taxon>
        <taxon>Pseudomonadati</taxon>
        <taxon>Pseudomonadota</taxon>
        <taxon>Gammaproteobacteria</taxon>
        <taxon>Oceanospirillales</taxon>
        <taxon>Oceanospirillaceae</taxon>
        <taxon>Marinomonas</taxon>
    </lineage>
</organism>
<dbReference type="Pfam" id="PF18735">
    <property type="entry name" value="HEPN_RiboL-PSP"/>
    <property type="match status" value="1"/>
</dbReference>
<evidence type="ECO:0000313" key="3">
    <source>
        <dbReference type="Proteomes" id="UP000249898"/>
    </source>
</evidence>
<dbReference type="InterPro" id="IPR041519">
    <property type="entry name" value="HEPN_RiboL-PSP"/>
</dbReference>
<evidence type="ECO:0000313" key="2">
    <source>
        <dbReference type="EMBL" id="AWX99146.1"/>
    </source>
</evidence>
<proteinExistence type="predicted"/>
<sequence length="166" mass="19245">MSRNHRHKGHDKYKSRIASLLKIYADDDNFESQAHSAKYLAVLVSGYLEQAVKELLLHYSSQGARQQISRYIEETWPISRNMTTDNIKTILHQFNEKWSEEFLSWLGQDELRKGHINSIVTWRNSIAHGQESNTTGVTLVSVRNAFLTIENLVSFIENMVKPQIKK</sequence>
<dbReference type="AlphaFoldDB" id="A0A2Z4PNX4"/>
<dbReference type="RefSeq" id="WP_112135676.1">
    <property type="nucleotide sequence ID" value="NZ_CP016181.1"/>
</dbReference>
<accession>A0A2Z4PNX4</accession>
<gene>
    <name evidence="2" type="ORF">A8139_03370</name>
</gene>
<protein>
    <recommendedName>
        <fullName evidence="1">RiboL-PSP-HEPN domain-containing protein</fullName>
    </recommendedName>
</protein>
<dbReference type="EMBL" id="CP016181">
    <property type="protein sequence ID" value="AWX99146.1"/>
    <property type="molecule type" value="Genomic_DNA"/>
</dbReference>
<evidence type="ECO:0000259" key="1">
    <source>
        <dbReference type="Pfam" id="PF18735"/>
    </source>
</evidence>